<keyword evidence="1" id="KW-0808">Transferase</keyword>
<reference evidence="2" key="1">
    <citation type="submission" date="2013-09" db="EMBL/GenBank/DDBJ databases">
        <title>Corchorus olitorius genome sequencing.</title>
        <authorList>
            <person name="Alam M."/>
            <person name="Haque M.S."/>
            <person name="Islam M.S."/>
            <person name="Emdad E.M."/>
            <person name="Islam M.M."/>
            <person name="Ahmed B."/>
            <person name="Halim A."/>
            <person name="Hossen Q.M.M."/>
            <person name="Hossain M.Z."/>
            <person name="Ahmed R."/>
            <person name="Khan M.M."/>
            <person name="Islam R."/>
            <person name="Rashid M.M."/>
            <person name="Khan S.A."/>
            <person name="Rahman M.S."/>
            <person name="Alam M."/>
            <person name="Yahiya A.S."/>
            <person name="Khan M.S."/>
            <person name="Azam M.S."/>
            <person name="Haque T."/>
            <person name="Lashkar M.Z.H."/>
            <person name="Akhand A.I."/>
            <person name="Morshed G."/>
            <person name="Roy S."/>
            <person name="Uddin K.S."/>
            <person name="Rabeya T."/>
            <person name="Hossain A.S."/>
            <person name="Chowdhury A."/>
            <person name="Snigdha A.R."/>
            <person name="Mortoza M.S."/>
            <person name="Matin S.A."/>
            <person name="Hoque S.M.E."/>
            <person name="Islam M.K."/>
            <person name="Roy D.K."/>
            <person name="Haider R."/>
            <person name="Moosa M.M."/>
            <person name="Elias S.M."/>
            <person name="Hasan A.M."/>
            <person name="Jahan S."/>
            <person name="Shafiuddin M."/>
            <person name="Mahmood N."/>
            <person name="Shommy N.S."/>
        </authorList>
    </citation>
    <scope>NUCLEOTIDE SEQUENCE [LARGE SCALE GENOMIC DNA]</scope>
    <source>
        <strain evidence="2">cv. O-4</strain>
    </source>
</reference>
<protein>
    <submittedName>
        <fullName evidence="1">Serine-threonine protein kinase, plant-type</fullName>
    </submittedName>
</protein>
<comment type="caution">
    <text evidence="1">The sequence shown here is derived from an EMBL/GenBank/DDBJ whole genome shotgun (WGS) entry which is preliminary data.</text>
</comment>
<organism evidence="1 2">
    <name type="scientific">Corchorus olitorius</name>
    <dbReference type="NCBI Taxonomy" id="93759"/>
    <lineage>
        <taxon>Eukaryota</taxon>
        <taxon>Viridiplantae</taxon>
        <taxon>Streptophyta</taxon>
        <taxon>Embryophyta</taxon>
        <taxon>Tracheophyta</taxon>
        <taxon>Spermatophyta</taxon>
        <taxon>Magnoliopsida</taxon>
        <taxon>eudicotyledons</taxon>
        <taxon>Gunneridae</taxon>
        <taxon>Pentapetalae</taxon>
        <taxon>rosids</taxon>
        <taxon>malvids</taxon>
        <taxon>Malvales</taxon>
        <taxon>Malvaceae</taxon>
        <taxon>Grewioideae</taxon>
        <taxon>Apeibeae</taxon>
        <taxon>Corchorus</taxon>
    </lineage>
</organism>
<dbReference type="GO" id="GO:0016301">
    <property type="term" value="F:kinase activity"/>
    <property type="evidence" value="ECO:0007669"/>
    <property type="project" value="UniProtKB-KW"/>
</dbReference>
<dbReference type="EMBL" id="AWUE01005838">
    <property type="protein sequence ID" value="OMP12839.1"/>
    <property type="molecule type" value="Genomic_DNA"/>
</dbReference>
<dbReference type="AlphaFoldDB" id="A0A1R3L0L4"/>
<evidence type="ECO:0000313" key="1">
    <source>
        <dbReference type="EMBL" id="OMP12839.1"/>
    </source>
</evidence>
<keyword evidence="2" id="KW-1185">Reference proteome</keyword>
<proteinExistence type="predicted"/>
<accession>A0A1R3L0L4</accession>
<evidence type="ECO:0000313" key="2">
    <source>
        <dbReference type="Proteomes" id="UP000187203"/>
    </source>
</evidence>
<gene>
    <name evidence="1" type="ORF">COLO4_02698</name>
</gene>
<keyword evidence="1" id="KW-0418">Kinase</keyword>
<name>A0A1R3L0L4_9ROSI</name>
<dbReference type="Proteomes" id="UP000187203">
    <property type="component" value="Unassembled WGS sequence"/>
</dbReference>
<dbReference type="OrthoDB" id="1103805at2759"/>
<sequence>MGEIRQRLRSRPNMEGEIWECLVSFTKTGVACSAEAPSDRMGIKDAIIELHATKARLVQTGIYR</sequence>